<evidence type="ECO:0000256" key="1">
    <source>
        <dbReference type="SAM" id="MobiDB-lite"/>
    </source>
</evidence>
<feature type="compositionally biased region" description="Polar residues" evidence="1">
    <location>
        <begin position="73"/>
        <end position="91"/>
    </location>
</feature>
<organism evidence="2 3">
    <name type="scientific">Amborella trichopoda</name>
    <dbReference type="NCBI Taxonomy" id="13333"/>
    <lineage>
        <taxon>Eukaryota</taxon>
        <taxon>Viridiplantae</taxon>
        <taxon>Streptophyta</taxon>
        <taxon>Embryophyta</taxon>
        <taxon>Tracheophyta</taxon>
        <taxon>Spermatophyta</taxon>
        <taxon>Magnoliopsida</taxon>
        <taxon>Amborellales</taxon>
        <taxon>Amborellaceae</taxon>
        <taxon>Amborella</taxon>
    </lineage>
</organism>
<name>U5DD26_AMBTC</name>
<accession>U5DD26</accession>
<dbReference type="AlphaFoldDB" id="U5DD26"/>
<dbReference type="Gramene" id="ERN20444">
    <property type="protein sequence ID" value="ERN20444"/>
    <property type="gene ID" value="AMTR_s00068p00121760"/>
</dbReference>
<reference evidence="3" key="1">
    <citation type="journal article" date="2013" name="Science">
        <title>The Amborella genome and the evolution of flowering plants.</title>
        <authorList>
            <consortium name="Amborella Genome Project"/>
        </authorList>
    </citation>
    <scope>NUCLEOTIDE SEQUENCE [LARGE SCALE GENOMIC DNA]</scope>
</reference>
<protein>
    <submittedName>
        <fullName evidence="2">Uncharacterized protein</fullName>
    </submittedName>
</protein>
<keyword evidence="3" id="KW-1185">Reference proteome</keyword>
<evidence type="ECO:0000313" key="2">
    <source>
        <dbReference type="EMBL" id="ERN20444.1"/>
    </source>
</evidence>
<evidence type="ECO:0000313" key="3">
    <source>
        <dbReference type="Proteomes" id="UP000017836"/>
    </source>
</evidence>
<gene>
    <name evidence="2" type="ORF">AMTR_s00068p00121760</name>
</gene>
<dbReference type="EMBL" id="KI392059">
    <property type="protein sequence ID" value="ERN20444.1"/>
    <property type="molecule type" value="Genomic_DNA"/>
</dbReference>
<dbReference type="HOGENOM" id="CLU_2323569_0_0_1"/>
<sequence length="99" mass="11315">MDYPNVYGYPSLYGLPELVWASRTWVGYPALVERERAEVWVFFFFCVKMADDEEEEWKPEVAGLVFQMPSSSETEDSVSQIPAATESSCSVSIEDAEDW</sequence>
<feature type="region of interest" description="Disordered" evidence="1">
    <location>
        <begin position="73"/>
        <end position="99"/>
    </location>
</feature>
<dbReference type="Proteomes" id="UP000017836">
    <property type="component" value="Unassembled WGS sequence"/>
</dbReference>
<proteinExistence type="predicted"/>